<gene>
    <name evidence="6" type="ORF">SAMN02745129_0728</name>
</gene>
<evidence type="ECO:0000256" key="3">
    <source>
        <dbReference type="ARBA" id="ARBA00023125"/>
    </source>
</evidence>
<organism evidence="6 7">
    <name type="scientific">Ferrimonas marina</name>
    <dbReference type="NCBI Taxonomy" id="299255"/>
    <lineage>
        <taxon>Bacteria</taxon>
        <taxon>Pseudomonadati</taxon>
        <taxon>Pseudomonadota</taxon>
        <taxon>Gammaproteobacteria</taxon>
        <taxon>Alteromonadales</taxon>
        <taxon>Ferrimonadaceae</taxon>
        <taxon>Ferrimonas</taxon>
    </lineage>
</organism>
<dbReference type="InterPro" id="IPR000847">
    <property type="entry name" value="LysR_HTH_N"/>
</dbReference>
<dbReference type="GO" id="GO:0043565">
    <property type="term" value="F:sequence-specific DNA binding"/>
    <property type="evidence" value="ECO:0007669"/>
    <property type="project" value="TreeGrafter"/>
</dbReference>
<dbReference type="OrthoDB" id="8678019at2"/>
<dbReference type="Pfam" id="PF00126">
    <property type="entry name" value="HTH_1"/>
    <property type="match status" value="1"/>
</dbReference>
<keyword evidence="2" id="KW-0805">Transcription regulation</keyword>
<dbReference type="PANTHER" id="PTHR30537">
    <property type="entry name" value="HTH-TYPE TRANSCRIPTIONAL REGULATOR"/>
    <property type="match status" value="1"/>
</dbReference>
<keyword evidence="3 6" id="KW-0238">DNA-binding</keyword>
<name>A0A1M5MPG6_9GAMM</name>
<dbReference type="GO" id="GO:0006351">
    <property type="term" value="P:DNA-templated transcription"/>
    <property type="evidence" value="ECO:0007669"/>
    <property type="project" value="TreeGrafter"/>
</dbReference>
<evidence type="ECO:0000313" key="6">
    <source>
        <dbReference type="EMBL" id="SHG79294.1"/>
    </source>
</evidence>
<accession>A0A1M5MPG6</accession>
<dbReference type="CDD" id="cd08422">
    <property type="entry name" value="PBP2_CrgA_like"/>
    <property type="match status" value="1"/>
</dbReference>
<proteinExistence type="inferred from homology"/>
<dbReference type="InterPro" id="IPR058163">
    <property type="entry name" value="LysR-type_TF_proteobact-type"/>
</dbReference>
<protein>
    <submittedName>
        <fullName evidence="6">DNA-binding transcriptional regulator, LysR family</fullName>
    </submittedName>
</protein>
<evidence type="ECO:0000256" key="4">
    <source>
        <dbReference type="ARBA" id="ARBA00023163"/>
    </source>
</evidence>
<dbReference type="Gene3D" id="3.40.190.290">
    <property type="match status" value="1"/>
</dbReference>
<evidence type="ECO:0000259" key="5">
    <source>
        <dbReference type="PROSITE" id="PS50931"/>
    </source>
</evidence>
<dbReference type="InterPro" id="IPR005119">
    <property type="entry name" value="LysR_subst-bd"/>
</dbReference>
<keyword evidence="4" id="KW-0804">Transcription</keyword>
<dbReference type="AlphaFoldDB" id="A0A1M5MPG6"/>
<dbReference type="EMBL" id="FQXG01000001">
    <property type="protein sequence ID" value="SHG79294.1"/>
    <property type="molecule type" value="Genomic_DNA"/>
</dbReference>
<dbReference type="PANTHER" id="PTHR30537:SF5">
    <property type="entry name" value="HTH-TYPE TRANSCRIPTIONAL ACTIVATOR TTDR-RELATED"/>
    <property type="match status" value="1"/>
</dbReference>
<dbReference type="InterPro" id="IPR036390">
    <property type="entry name" value="WH_DNA-bd_sf"/>
</dbReference>
<dbReference type="Gene3D" id="1.10.10.10">
    <property type="entry name" value="Winged helix-like DNA-binding domain superfamily/Winged helix DNA-binding domain"/>
    <property type="match status" value="1"/>
</dbReference>
<dbReference type="Proteomes" id="UP000184268">
    <property type="component" value="Unassembled WGS sequence"/>
</dbReference>
<dbReference type="Pfam" id="PF03466">
    <property type="entry name" value="LysR_substrate"/>
    <property type="match status" value="1"/>
</dbReference>
<comment type="similarity">
    <text evidence="1">Belongs to the LysR transcriptional regulatory family.</text>
</comment>
<dbReference type="PROSITE" id="PS50931">
    <property type="entry name" value="HTH_LYSR"/>
    <property type="match status" value="1"/>
</dbReference>
<dbReference type="GO" id="GO:0003700">
    <property type="term" value="F:DNA-binding transcription factor activity"/>
    <property type="evidence" value="ECO:0007669"/>
    <property type="project" value="InterPro"/>
</dbReference>
<dbReference type="InterPro" id="IPR036388">
    <property type="entry name" value="WH-like_DNA-bd_sf"/>
</dbReference>
<dbReference type="SUPFAM" id="SSF46785">
    <property type="entry name" value="Winged helix' DNA-binding domain"/>
    <property type="match status" value="1"/>
</dbReference>
<dbReference type="RefSeq" id="WP_067654105.1">
    <property type="nucleotide sequence ID" value="NZ_FQXG01000001.1"/>
</dbReference>
<evidence type="ECO:0000313" key="7">
    <source>
        <dbReference type="Proteomes" id="UP000184268"/>
    </source>
</evidence>
<evidence type="ECO:0000256" key="1">
    <source>
        <dbReference type="ARBA" id="ARBA00009437"/>
    </source>
</evidence>
<reference evidence="6 7" key="1">
    <citation type="submission" date="2016-11" db="EMBL/GenBank/DDBJ databases">
        <authorList>
            <person name="Jaros S."/>
            <person name="Januszkiewicz K."/>
            <person name="Wedrychowicz H."/>
        </authorList>
    </citation>
    <scope>NUCLEOTIDE SEQUENCE [LARGE SCALE GENOMIC DNA]</scope>
    <source>
        <strain evidence="6 7">DSM 16917</strain>
    </source>
</reference>
<sequence length="314" mass="34678">MKGKEITNLYWFCQSVAHGSFAAASAAIHVSAPTLSRAVAGLEETLGEKLIHRNAKQFQLTAAGEAYYQRFSPLYRQLDEEWDAVASRQSALTGEIRISCPEPFADRFLQPAAIEFMAQHPGVRVAIEFASDTQAFFNDQIDLAIATHPPKAPDLVQRKLFQPELALAAAPDYLQRVGTPDSVEDLLSHQLLAGNKLEYWDFIENGEPVRLPITPKYAIDSIRLVLQAASQGLGICLVPKATMAPLVEQGLLQPVLPEVQVMSVPIYLVWADRKLVSARVRAFRAMLEQQLGDDHAFLKRIATADEADDKNGES</sequence>
<evidence type="ECO:0000256" key="2">
    <source>
        <dbReference type="ARBA" id="ARBA00023015"/>
    </source>
</evidence>
<dbReference type="SUPFAM" id="SSF53850">
    <property type="entry name" value="Periplasmic binding protein-like II"/>
    <property type="match status" value="1"/>
</dbReference>
<dbReference type="STRING" id="299255.SAMN02745129_0728"/>
<feature type="domain" description="HTH lysR-type" evidence="5">
    <location>
        <begin position="16"/>
        <end position="61"/>
    </location>
</feature>
<keyword evidence="7" id="KW-1185">Reference proteome</keyword>